<name>A0A2N7FJI4_VIBSP</name>
<dbReference type="Pfam" id="PF11726">
    <property type="entry name" value="YagK_YfjJ_C"/>
    <property type="match status" value="1"/>
</dbReference>
<feature type="domain" description="YagK/YfjJ C-terminal" evidence="1">
    <location>
        <begin position="34"/>
        <end position="215"/>
    </location>
</feature>
<evidence type="ECO:0000259" key="1">
    <source>
        <dbReference type="Pfam" id="PF11726"/>
    </source>
</evidence>
<dbReference type="AlphaFoldDB" id="A0A2N7FJI4"/>
<protein>
    <recommendedName>
        <fullName evidence="1">YagK/YfjJ C-terminal domain-containing protein</fullName>
    </recommendedName>
</protein>
<comment type="caution">
    <text evidence="2">The sequence shown here is derived from an EMBL/GenBank/DDBJ whole genome shotgun (WGS) entry which is preliminary data.</text>
</comment>
<dbReference type="RefSeq" id="WP_102515530.1">
    <property type="nucleotide sequence ID" value="NZ_CAWNSM010000010.1"/>
</dbReference>
<reference evidence="3" key="1">
    <citation type="submission" date="2016-07" db="EMBL/GenBank/DDBJ databases">
        <title>Nontailed viruses are major unrecognized killers of bacteria in the ocean.</title>
        <authorList>
            <person name="Kauffman K."/>
            <person name="Hussain F."/>
            <person name="Yang J."/>
            <person name="Arevalo P."/>
            <person name="Brown J."/>
            <person name="Cutler M."/>
            <person name="Kelly L."/>
            <person name="Polz M.F."/>
        </authorList>
    </citation>
    <scope>NUCLEOTIDE SEQUENCE [LARGE SCALE GENOMIC DNA]</scope>
    <source>
        <strain evidence="3">10N.261.55.E11</strain>
    </source>
</reference>
<evidence type="ECO:0000313" key="3">
    <source>
        <dbReference type="Proteomes" id="UP000235330"/>
    </source>
</evidence>
<accession>A0A2N7FJI4</accession>
<dbReference type="InterPro" id="IPR057271">
    <property type="entry name" value="YagK_YfjJ_C"/>
</dbReference>
<sequence length="217" mass="25545">MKKSTYNGLLIQGTLKENEEGYLEQLIETMNYSLEEHPRTYAIRVDLRLPSHGFLDDLTRDEAVSYSIRRTKLMSRFKESLSEKIKAQGMRRKKMGKRAAPCKVRYAWAREQDTSMHEHYHLVLLFNKDRFFTIGRYKQRDSLASLITGAWTSALGCSEEEALGLVHFPINHSYYIEKNCEHFVDQYSDLFYRISYLAKKRTKRYGEGHRCFGCSTR</sequence>
<organism evidence="2 3">
    <name type="scientific">Vibrio splendidus</name>
    <dbReference type="NCBI Taxonomy" id="29497"/>
    <lineage>
        <taxon>Bacteria</taxon>
        <taxon>Pseudomonadati</taxon>
        <taxon>Pseudomonadota</taxon>
        <taxon>Gammaproteobacteria</taxon>
        <taxon>Vibrionales</taxon>
        <taxon>Vibrionaceae</taxon>
        <taxon>Vibrio</taxon>
    </lineage>
</organism>
<proteinExistence type="predicted"/>
<evidence type="ECO:0000313" key="2">
    <source>
        <dbReference type="EMBL" id="PMJ69466.1"/>
    </source>
</evidence>
<dbReference type="EMBL" id="MCWU01000010">
    <property type="protein sequence ID" value="PMJ69466.1"/>
    <property type="molecule type" value="Genomic_DNA"/>
</dbReference>
<dbReference type="Proteomes" id="UP000235330">
    <property type="component" value="Unassembled WGS sequence"/>
</dbReference>
<gene>
    <name evidence="2" type="ORF">BCU17_13070</name>
</gene>